<evidence type="ECO:0000313" key="1">
    <source>
        <dbReference type="EMBL" id="CAD7002211.1"/>
    </source>
</evidence>
<organism evidence="1 2">
    <name type="scientific">Ceratitis capitata</name>
    <name type="common">Mediterranean fruit fly</name>
    <name type="synonym">Tephritis capitata</name>
    <dbReference type="NCBI Taxonomy" id="7213"/>
    <lineage>
        <taxon>Eukaryota</taxon>
        <taxon>Metazoa</taxon>
        <taxon>Ecdysozoa</taxon>
        <taxon>Arthropoda</taxon>
        <taxon>Hexapoda</taxon>
        <taxon>Insecta</taxon>
        <taxon>Pterygota</taxon>
        <taxon>Neoptera</taxon>
        <taxon>Endopterygota</taxon>
        <taxon>Diptera</taxon>
        <taxon>Brachycera</taxon>
        <taxon>Muscomorpha</taxon>
        <taxon>Tephritoidea</taxon>
        <taxon>Tephritidae</taxon>
        <taxon>Ceratitis</taxon>
        <taxon>Ceratitis</taxon>
    </lineage>
</organism>
<keyword evidence="2" id="KW-1185">Reference proteome</keyword>
<gene>
    <name evidence="1" type="ORF">CCAP1982_LOCUS10707</name>
</gene>
<protein>
    <submittedName>
        <fullName evidence="1">(Mediterranean fruit fly) hypothetical protein</fullName>
    </submittedName>
</protein>
<dbReference type="NCBIfam" id="NF038243">
    <property type="entry name" value="TRP75_fam_Nterm"/>
    <property type="match status" value="1"/>
</dbReference>
<reference evidence="1" key="1">
    <citation type="submission" date="2020-11" db="EMBL/GenBank/DDBJ databases">
        <authorList>
            <person name="Whitehead M."/>
        </authorList>
    </citation>
    <scope>NUCLEOTIDE SEQUENCE</scope>
    <source>
        <strain evidence="1">EGII</strain>
    </source>
</reference>
<name>A0A811UU44_CERCA</name>
<accession>A0A811UU44</accession>
<dbReference type="AlphaFoldDB" id="A0A811UU44"/>
<evidence type="ECO:0000313" key="2">
    <source>
        <dbReference type="Proteomes" id="UP000606786"/>
    </source>
</evidence>
<dbReference type="EMBL" id="CAJHJT010000033">
    <property type="protein sequence ID" value="CAD7002211.1"/>
    <property type="molecule type" value="Genomic_DNA"/>
</dbReference>
<sequence length="233" mass="26613">MLFGDQISVLALLNSLIGNPGGVNFHEDENFVESYKLYKKRRELLKKKKLQSRVNADVSKENLAKKLEKRKIAILNNRLSALEACIVDDGKEAMINRYGIDIARLKGATFIDQGQISKYKNEQLEDKRQEEKKFKAAQEKKNFPMNVTIKNMPLKKRAHMIPVDLMMCWIKIYGTNYTNLLDIRQDSCCKSLANKDRRGNPIVVQSMVHVDPSSVKNSAGQYSKEIIELAHAV</sequence>
<comment type="caution">
    <text evidence="1">The sequence shown here is derived from an EMBL/GenBank/DDBJ whole genome shotgun (WGS) entry which is preliminary data.</text>
</comment>
<proteinExistence type="predicted"/>
<dbReference type="Proteomes" id="UP000606786">
    <property type="component" value="Unassembled WGS sequence"/>
</dbReference>